<evidence type="ECO:0000256" key="6">
    <source>
        <dbReference type="ARBA" id="ARBA00032535"/>
    </source>
</evidence>
<evidence type="ECO:0000256" key="2">
    <source>
        <dbReference type="ARBA" id="ARBA00012146"/>
    </source>
</evidence>
<dbReference type="Pfam" id="PF07085">
    <property type="entry name" value="DRTGG"/>
    <property type="match status" value="1"/>
</dbReference>
<keyword evidence="8" id="KW-0129">CBS domain</keyword>
<dbReference type="Pfam" id="PF02833">
    <property type="entry name" value="DHHA2"/>
    <property type="match status" value="1"/>
</dbReference>
<keyword evidence="4" id="KW-0378">Hydrolase</keyword>
<dbReference type="Pfam" id="PF00571">
    <property type="entry name" value="CBS"/>
    <property type="match status" value="2"/>
</dbReference>
<evidence type="ECO:0000256" key="8">
    <source>
        <dbReference type="PROSITE-ProRule" id="PRU00703"/>
    </source>
</evidence>
<dbReference type="GO" id="GO:0004427">
    <property type="term" value="F:inorganic diphosphate phosphatase activity"/>
    <property type="evidence" value="ECO:0007669"/>
    <property type="project" value="UniProtKB-EC"/>
</dbReference>
<dbReference type="Gene3D" id="3.40.1390.20">
    <property type="entry name" value="HprK N-terminal domain-like"/>
    <property type="match status" value="1"/>
</dbReference>
<comment type="caution">
    <text evidence="10">The sequence shown here is derived from an EMBL/GenBank/DDBJ whole genome shotgun (WGS) entry which is preliminary data.</text>
</comment>
<dbReference type="GO" id="GO:0005737">
    <property type="term" value="C:cytoplasm"/>
    <property type="evidence" value="ECO:0007669"/>
    <property type="project" value="InterPro"/>
</dbReference>
<dbReference type="RefSeq" id="WP_118764881.1">
    <property type="nucleotide sequence ID" value="NZ_CABJCF010000002.1"/>
</dbReference>
<protein>
    <recommendedName>
        <fullName evidence="2">inorganic diphosphatase</fullName>
        <ecNumber evidence="2">3.6.1.1</ecNumber>
    </recommendedName>
    <alternativeName>
        <fullName evidence="6">Pyrophosphate phospho-hydrolase</fullName>
    </alternativeName>
</protein>
<evidence type="ECO:0000313" key="10">
    <source>
        <dbReference type="EMBL" id="RGT56411.1"/>
    </source>
</evidence>
<dbReference type="InterPro" id="IPR001667">
    <property type="entry name" value="DDH_dom"/>
</dbReference>
<dbReference type="GO" id="GO:0046872">
    <property type="term" value="F:metal ion binding"/>
    <property type="evidence" value="ECO:0007669"/>
    <property type="project" value="UniProtKB-KW"/>
</dbReference>
<dbReference type="SUPFAM" id="SSF64182">
    <property type="entry name" value="DHH phosphoesterases"/>
    <property type="match status" value="1"/>
</dbReference>
<dbReference type="Pfam" id="PF01368">
    <property type="entry name" value="DHH"/>
    <property type="match status" value="1"/>
</dbReference>
<dbReference type="Gene3D" id="3.90.1640.10">
    <property type="entry name" value="inorganic pyrophosphatase (n-terminal core)"/>
    <property type="match status" value="1"/>
</dbReference>
<evidence type="ECO:0000313" key="11">
    <source>
        <dbReference type="Proteomes" id="UP000284731"/>
    </source>
</evidence>
<dbReference type="Proteomes" id="UP000284731">
    <property type="component" value="Unassembled WGS sequence"/>
</dbReference>
<dbReference type="InterPro" id="IPR010766">
    <property type="entry name" value="DRTGG"/>
</dbReference>
<dbReference type="InterPro" id="IPR046342">
    <property type="entry name" value="CBS_dom_sf"/>
</dbReference>
<keyword evidence="3" id="KW-0479">Metal-binding</keyword>
<comment type="catalytic activity">
    <reaction evidence="7">
        <text>diphosphate + H2O = 2 phosphate + H(+)</text>
        <dbReference type="Rhea" id="RHEA:24576"/>
        <dbReference type="ChEBI" id="CHEBI:15377"/>
        <dbReference type="ChEBI" id="CHEBI:15378"/>
        <dbReference type="ChEBI" id="CHEBI:33019"/>
        <dbReference type="ChEBI" id="CHEBI:43474"/>
        <dbReference type="EC" id="3.6.1.1"/>
    </reaction>
</comment>
<sequence length="536" mass="59995">MKPFYVTGHMNPDCDAIVSAIAYAHLKQQLGQDAIACALGKAKSETQYLLQKFGFEHPKLIHTAKCMLSEIEKDDPLLAGPDLTMKEALDLILSRKNKGIFIVDEKERLLGLLSVSDLTKLWAESGKSLKDLISTATLTNIARVLKGKYYCESKQYHPSGIVQIMPSMSDKPEVYKNSIVIVRNNPDIQRFVIEAGAALVVVSGEDWIDEVTLSYAKAKGVSMLHTDYSVIECSRLIYQTPSVKSVMTTDVMTFQETEYVDEVSDHIAKTRYRTYPVLDKDGRVVGAISRYHLFHYEKKKFILVDHNEAMQSVRDLEFGEVVEIVDHHRMGGIETVTPINIVARTVGSTAAIITGLYKSSHIKLPKNLAGILLGAAINDTMCLQSPTTTTFDHEMVKYLEEVSGTKAIDLYQEMLDASDSVTNKTDVELLYNDFKEFRINGTRIAIAQVQCKKDDYFAIKVHFHAFMKETAEVQHYDLILTLFTDPMGSGSYFLVAGKKSNIIAEAFGDILNKEHFGKGIVSRKKQVLPIIIDTLK</sequence>
<dbReference type="Gene3D" id="3.10.310.20">
    <property type="entry name" value="DHHA2 domain"/>
    <property type="match status" value="1"/>
</dbReference>
<evidence type="ECO:0000256" key="1">
    <source>
        <dbReference type="ARBA" id="ARBA00001936"/>
    </source>
</evidence>
<dbReference type="InterPro" id="IPR004097">
    <property type="entry name" value="DHHA2"/>
</dbReference>
<evidence type="ECO:0000259" key="9">
    <source>
        <dbReference type="PROSITE" id="PS51371"/>
    </source>
</evidence>
<dbReference type="EMBL" id="QRWX01000002">
    <property type="protein sequence ID" value="RGT56411.1"/>
    <property type="molecule type" value="Genomic_DNA"/>
</dbReference>
<evidence type="ECO:0000256" key="3">
    <source>
        <dbReference type="ARBA" id="ARBA00022723"/>
    </source>
</evidence>
<organism evidence="10 11">
    <name type="scientific">Solobacterium moorei</name>
    <dbReference type="NCBI Taxonomy" id="102148"/>
    <lineage>
        <taxon>Bacteria</taxon>
        <taxon>Bacillati</taxon>
        <taxon>Bacillota</taxon>
        <taxon>Erysipelotrichia</taxon>
        <taxon>Erysipelotrichales</taxon>
        <taxon>Erysipelotrichaceae</taxon>
        <taxon>Solobacterium</taxon>
    </lineage>
</organism>
<comment type="cofactor">
    <cofactor evidence="1">
        <name>Mn(2+)</name>
        <dbReference type="ChEBI" id="CHEBI:29035"/>
    </cofactor>
</comment>
<dbReference type="Gene3D" id="3.10.580.10">
    <property type="entry name" value="CBS-domain"/>
    <property type="match status" value="1"/>
</dbReference>
<reference evidence="10 11" key="1">
    <citation type="submission" date="2018-08" db="EMBL/GenBank/DDBJ databases">
        <title>A genome reference for cultivated species of the human gut microbiota.</title>
        <authorList>
            <person name="Zou Y."/>
            <person name="Xue W."/>
            <person name="Luo G."/>
        </authorList>
    </citation>
    <scope>NUCLEOTIDE SEQUENCE [LARGE SCALE GENOMIC DNA]</scope>
    <source>
        <strain evidence="10 11">AF18-46</strain>
    </source>
</reference>
<evidence type="ECO:0000256" key="4">
    <source>
        <dbReference type="ARBA" id="ARBA00022801"/>
    </source>
</evidence>
<gene>
    <name evidence="10" type="ORF">DWX20_06275</name>
</gene>
<dbReference type="InterPro" id="IPR028979">
    <property type="entry name" value="Ser_kin/Pase_Hpr-like_N_sf"/>
</dbReference>
<dbReference type="SMART" id="SM00116">
    <property type="entry name" value="CBS"/>
    <property type="match status" value="2"/>
</dbReference>
<dbReference type="SUPFAM" id="SSF75138">
    <property type="entry name" value="HprK N-terminal domain-like"/>
    <property type="match status" value="1"/>
</dbReference>
<feature type="domain" description="CBS" evidence="9">
    <location>
        <begin position="247"/>
        <end position="304"/>
    </location>
</feature>
<dbReference type="PANTHER" id="PTHR12112:SF22">
    <property type="entry name" value="MANGANESE-DEPENDENT INORGANIC PYROPHOSPHATASE-RELATED"/>
    <property type="match status" value="1"/>
</dbReference>
<dbReference type="InterPro" id="IPR000644">
    <property type="entry name" value="CBS_dom"/>
</dbReference>
<dbReference type="EC" id="3.6.1.1" evidence="2"/>
<dbReference type="SUPFAM" id="SSF54631">
    <property type="entry name" value="CBS-domain pair"/>
    <property type="match status" value="1"/>
</dbReference>
<feature type="domain" description="CBS" evidence="9">
    <location>
        <begin position="71"/>
        <end position="128"/>
    </location>
</feature>
<dbReference type="PROSITE" id="PS51371">
    <property type="entry name" value="CBS"/>
    <property type="match status" value="2"/>
</dbReference>
<dbReference type="SMART" id="SM01131">
    <property type="entry name" value="DHHA2"/>
    <property type="match status" value="1"/>
</dbReference>
<dbReference type="InterPro" id="IPR038222">
    <property type="entry name" value="DHHA2_dom_sf"/>
</dbReference>
<evidence type="ECO:0000256" key="5">
    <source>
        <dbReference type="ARBA" id="ARBA00023211"/>
    </source>
</evidence>
<keyword evidence="5" id="KW-0464">Manganese</keyword>
<dbReference type="NCBIfam" id="NF011443">
    <property type="entry name" value="PRK14869.1-5"/>
    <property type="match status" value="1"/>
</dbReference>
<accession>A0A412PFL5</accession>
<evidence type="ECO:0000256" key="7">
    <source>
        <dbReference type="ARBA" id="ARBA00047820"/>
    </source>
</evidence>
<dbReference type="AlphaFoldDB" id="A0A412PFL5"/>
<proteinExistence type="predicted"/>
<dbReference type="InterPro" id="IPR038763">
    <property type="entry name" value="DHH_sf"/>
</dbReference>
<dbReference type="PANTHER" id="PTHR12112">
    <property type="entry name" value="BNIP - RELATED"/>
    <property type="match status" value="1"/>
</dbReference>
<dbReference type="CDD" id="cd02205">
    <property type="entry name" value="CBS_pair_SF"/>
    <property type="match status" value="1"/>
</dbReference>
<name>A0A412PFL5_9FIRM</name>